<protein>
    <submittedName>
        <fullName evidence="1">SAM-dependent methyltransferase</fullName>
    </submittedName>
</protein>
<evidence type="ECO:0000313" key="1">
    <source>
        <dbReference type="EMBL" id="ART97422.1"/>
    </source>
</evidence>
<dbReference type="AlphaFoldDB" id="A0AB33C9M1"/>
<sequence length="254" mass="29000">MYQMKQYQIKLNQLDRELNYLPLHRQVNIINNIIANIQQKKILPKSPNSLGFLPDSLDIMIDNIGNKDKVQEANNLLNNFRSFLSREYGVWSLPNLETARLIKQEYHVKSSLEIMAGNAYWSKALSQVGIKATASDSFSWAKSSTTGEAPIFATENLDALSAIKKHPEVDLIICSWAPNFGEDDLKILDLYRSLDHQPVLLFIGEKNGATNSTSFWQKAKCRTNTKINHSFQSFDFINEKVFVDCKIKLNTLEK</sequence>
<keyword evidence="1" id="KW-0808">Transferase</keyword>
<dbReference type="GO" id="GO:0008168">
    <property type="term" value="F:methyltransferase activity"/>
    <property type="evidence" value="ECO:0007669"/>
    <property type="project" value="UniProtKB-KW"/>
</dbReference>
<keyword evidence="1" id="KW-0489">Methyltransferase</keyword>
<dbReference type="GO" id="GO:0032259">
    <property type="term" value="P:methylation"/>
    <property type="evidence" value="ECO:0007669"/>
    <property type="project" value="UniProtKB-KW"/>
</dbReference>
<reference evidence="1 2" key="1">
    <citation type="submission" date="2017-05" db="EMBL/GenBank/DDBJ databases">
        <authorList>
            <person name="Oh N.-S."/>
        </authorList>
    </citation>
    <scope>NUCLEOTIDE SEQUENCE [LARGE SCALE GENOMIC DNA]</scope>
    <source>
        <strain evidence="1 2">4M13</strain>
    </source>
</reference>
<gene>
    <name evidence="1" type="ORF">CCE30_00135</name>
</gene>
<organism evidence="1 2">
    <name type="scientific">Lactobacillus gasseri</name>
    <dbReference type="NCBI Taxonomy" id="1596"/>
    <lineage>
        <taxon>Bacteria</taxon>
        <taxon>Bacillati</taxon>
        <taxon>Bacillota</taxon>
        <taxon>Bacilli</taxon>
        <taxon>Lactobacillales</taxon>
        <taxon>Lactobacillaceae</taxon>
        <taxon>Lactobacillus</taxon>
    </lineage>
</organism>
<name>A0AB33C9M1_LACGS</name>
<dbReference type="EMBL" id="CP021427">
    <property type="protein sequence ID" value="ART97422.1"/>
    <property type="molecule type" value="Genomic_DNA"/>
</dbReference>
<accession>A0AB33C9M1</accession>
<dbReference type="Proteomes" id="UP000195798">
    <property type="component" value="Chromosome"/>
</dbReference>
<proteinExistence type="predicted"/>
<evidence type="ECO:0000313" key="2">
    <source>
        <dbReference type="Proteomes" id="UP000195798"/>
    </source>
</evidence>